<dbReference type="Gene3D" id="3.40.50.10420">
    <property type="entry name" value="NagB/RpiA/CoA transferase-like"/>
    <property type="match status" value="1"/>
</dbReference>
<protein>
    <recommendedName>
        <fullName evidence="5">5-formyltetrahydrofolate cyclo-ligase</fullName>
        <ecNumber evidence="5">6.3.3.2</ecNumber>
    </recommendedName>
</protein>
<comment type="similarity">
    <text evidence="1 5">Belongs to the 5-formyltetrahydrofolate cyclo-ligase family.</text>
</comment>
<dbReference type="Pfam" id="PF01812">
    <property type="entry name" value="5-FTHF_cyc-lig"/>
    <property type="match status" value="1"/>
</dbReference>
<keyword evidence="3 4" id="KW-0067">ATP-binding</keyword>
<evidence type="ECO:0000256" key="1">
    <source>
        <dbReference type="ARBA" id="ARBA00010638"/>
    </source>
</evidence>
<dbReference type="InterPro" id="IPR002698">
    <property type="entry name" value="FTHF_cligase"/>
</dbReference>
<feature type="binding site" evidence="4">
    <location>
        <position position="49"/>
    </location>
    <ligand>
        <name>substrate</name>
    </ligand>
</feature>
<dbReference type="GO" id="GO:0046872">
    <property type="term" value="F:metal ion binding"/>
    <property type="evidence" value="ECO:0007669"/>
    <property type="project" value="UniProtKB-KW"/>
</dbReference>
<evidence type="ECO:0000313" key="7">
    <source>
        <dbReference type="Proteomes" id="UP000574276"/>
    </source>
</evidence>
<dbReference type="RefSeq" id="WP_228352753.1">
    <property type="nucleotide sequence ID" value="NZ_JACEGA010000001.1"/>
</dbReference>
<dbReference type="PIRSF" id="PIRSF006806">
    <property type="entry name" value="FTHF_cligase"/>
    <property type="match status" value="1"/>
</dbReference>
<dbReference type="NCBIfam" id="TIGR02727">
    <property type="entry name" value="MTHFS_bact"/>
    <property type="match status" value="1"/>
</dbReference>
<accession>A0A839K312</accession>
<keyword evidence="6" id="KW-0436">Ligase</keyword>
<sequence length="195" mass="22582">MTKNQIRIEMRQLRNHIAVLKRNNDNTAIRKRLFKTEEYQSCIRLFTFISFQSEVDTIEIINQALQDQKKVYAPRVEGNNMDFYEINHLDGLIPSKYGVPEPSAEEIGKYHFNNEVPLTGENLMLLPGLAFDKAGNRIGYGAGYYDRYLAAYPPKIFYKVALAYDFQLVDTIPSEEYDIKADMILLPSQVIRCNK</sequence>
<comment type="cofactor">
    <cofactor evidence="5">
        <name>Mg(2+)</name>
        <dbReference type="ChEBI" id="CHEBI:18420"/>
    </cofactor>
</comment>
<evidence type="ECO:0000256" key="2">
    <source>
        <dbReference type="ARBA" id="ARBA00022741"/>
    </source>
</evidence>
<dbReference type="GO" id="GO:0005524">
    <property type="term" value="F:ATP binding"/>
    <property type="evidence" value="ECO:0007669"/>
    <property type="project" value="UniProtKB-KW"/>
</dbReference>
<evidence type="ECO:0000313" key="6">
    <source>
        <dbReference type="EMBL" id="MBB2183071.1"/>
    </source>
</evidence>
<dbReference type="AlphaFoldDB" id="A0A839K312"/>
<organism evidence="6 7">
    <name type="scientific">Variimorphobacter saccharofermentans</name>
    <dbReference type="NCBI Taxonomy" id="2755051"/>
    <lineage>
        <taxon>Bacteria</taxon>
        <taxon>Bacillati</taxon>
        <taxon>Bacillota</taxon>
        <taxon>Clostridia</taxon>
        <taxon>Lachnospirales</taxon>
        <taxon>Lachnospiraceae</taxon>
        <taxon>Variimorphobacter</taxon>
    </lineage>
</organism>
<dbReference type="SUPFAM" id="SSF100950">
    <property type="entry name" value="NagB/RpiA/CoA transferase-like"/>
    <property type="match status" value="1"/>
</dbReference>
<keyword evidence="2 4" id="KW-0547">Nucleotide-binding</keyword>
<name>A0A839K312_9FIRM</name>
<gene>
    <name evidence="6" type="ORF">H0486_09285</name>
</gene>
<dbReference type="GO" id="GO:0035999">
    <property type="term" value="P:tetrahydrofolate interconversion"/>
    <property type="evidence" value="ECO:0007669"/>
    <property type="project" value="TreeGrafter"/>
</dbReference>
<evidence type="ECO:0000256" key="3">
    <source>
        <dbReference type="ARBA" id="ARBA00022840"/>
    </source>
</evidence>
<keyword evidence="5" id="KW-0479">Metal-binding</keyword>
<comment type="catalytic activity">
    <reaction evidence="5">
        <text>(6S)-5-formyl-5,6,7,8-tetrahydrofolate + ATP = (6R)-5,10-methenyltetrahydrofolate + ADP + phosphate</text>
        <dbReference type="Rhea" id="RHEA:10488"/>
        <dbReference type="ChEBI" id="CHEBI:30616"/>
        <dbReference type="ChEBI" id="CHEBI:43474"/>
        <dbReference type="ChEBI" id="CHEBI:57455"/>
        <dbReference type="ChEBI" id="CHEBI:57457"/>
        <dbReference type="ChEBI" id="CHEBI:456216"/>
        <dbReference type="EC" id="6.3.3.2"/>
    </reaction>
</comment>
<dbReference type="GO" id="GO:0030272">
    <property type="term" value="F:5-formyltetrahydrofolate cyclo-ligase activity"/>
    <property type="evidence" value="ECO:0007669"/>
    <property type="project" value="UniProtKB-EC"/>
</dbReference>
<dbReference type="Proteomes" id="UP000574276">
    <property type="component" value="Unassembled WGS sequence"/>
</dbReference>
<keyword evidence="7" id="KW-1185">Reference proteome</keyword>
<dbReference type="InterPro" id="IPR024185">
    <property type="entry name" value="FTHF_cligase-like_sf"/>
</dbReference>
<keyword evidence="5" id="KW-0460">Magnesium</keyword>
<comment type="caution">
    <text evidence="6">The sequence shown here is derived from an EMBL/GenBank/DDBJ whole genome shotgun (WGS) entry which is preliminary data.</text>
</comment>
<evidence type="ECO:0000256" key="5">
    <source>
        <dbReference type="RuleBase" id="RU361279"/>
    </source>
</evidence>
<feature type="binding site" evidence="4">
    <location>
        <begin position="3"/>
        <end position="7"/>
    </location>
    <ligand>
        <name>ATP</name>
        <dbReference type="ChEBI" id="CHEBI:30616"/>
    </ligand>
</feature>
<dbReference type="PANTHER" id="PTHR23407">
    <property type="entry name" value="ATPASE INHIBITOR/5-FORMYLTETRAHYDROFOLATE CYCLO-LIGASE"/>
    <property type="match status" value="1"/>
</dbReference>
<dbReference type="PANTHER" id="PTHR23407:SF1">
    <property type="entry name" value="5-FORMYLTETRAHYDROFOLATE CYCLO-LIGASE"/>
    <property type="match status" value="1"/>
</dbReference>
<evidence type="ECO:0000256" key="4">
    <source>
        <dbReference type="PIRSR" id="PIRSR006806-1"/>
    </source>
</evidence>
<dbReference type="GO" id="GO:0009396">
    <property type="term" value="P:folic acid-containing compound biosynthetic process"/>
    <property type="evidence" value="ECO:0007669"/>
    <property type="project" value="TreeGrafter"/>
</dbReference>
<dbReference type="EC" id="6.3.3.2" evidence="5"/>
<feature type="binding site" evidence="4">
    <location>
        <begin position="137"/>
        <end position="145"/>
    </location>
    <ligand>
        <name>ATP</name>
        <dbReference type="ChEBI" id="CHEBI:30616"/>
    </ligand>
</feature>
<feature type="binding site" evidence="4">
    <location>
        <position position="54"/>
    </location>
    <ligand>
        <name>substrate</name>
    </ligand>
</feature>
<dbReference type="EMBL" id="JACEGA010000001">
    <property type="protein sequence ID" value="MBB2183071.1"/>
    <property type="molecule type" value="Genomic_DNA"/>
</dbReference>
<proteinExistence type="inferred from homology"/>
<dbReference type="InterPro" id="IPR037171">
    <property type="entry name" value="NagB/RpiA_transferase-like"/>
</dbReference>
<reference evidence="6 7" key="1">
    <citation type="submission" date="2020-07" db="EMBL/GenBank/DDBJ databases">
        <title>Characterization and genome sequencing of isolate MD1, a novel member within the family Lachnospiraceae.</title>
        <authorList>
            <person name="Rettenmaier R."/>
            <person name="Di Bello L."/>
            <person name="Zinser C."/>
            <person name="Scheitz K."/>
            <person name="Liebl W."/>
            <person name="Zverlov V."/>
        </authorList>
    </citation>
    <scope>NUCLEOTIDE SEQUENCE [LARGE SCALE GENOMIC DNA]</scope>
    <source>
        <strain evidence="6 7">MD1</strain>
    </source>
</reference>